<evidence type="ECO:0000313" key="2">
    <source>
        <dbReference type="Proteomes" id="UP000316598"/>
    </source>
</evidence>
<dbReference type="RefSeq" id="WP_146516047.1">
    <property type="nucleotide sequence ID" value="NZ_SJPI01000002.1"/>
</dbReference>
<dbReference type="InterPro" id="IPR026350">
    <property type="entry name" value="GxxExxY"/>
</dbReference>
<proteinExistence type="predicted"/>
<dbReference type="EMBL" id="SJPI01000002">
    <property type="protein sequence ID" value="TWT50908.1"/>
    <property type="molecule type" value="Genomic_DNA"/>
</dbReference>
<keyword evidence="2" id="KW-1185">Reference proteome</keyword>
<dbReference type="Pfam" id="PF13366">
    <property type="entry name" value="PDDEXK_3"/>
    <property type="match status" value="1"/>
</dbReference>
<dbReference type="AlphaFoldDB" id="A0A5C5WJG8"/>
<reference evidence="1 2" key="1">
    <citation type="submission" date="2019-02" db="EMBL/GenBank/DDBJ databases">
        <title>Deep-cultivation of Planctomycetes and their phenomic and genomic characterization uncovers novel biology.</title>
        <authorList>
            <person name="Wiegand S."/>
            <person name="Jogler M."/>
            <person name="Boedeker C."/>
            <person name="Pinto D."/>
            <person name="Vollmers J."/>
            <person name="Rivas-Marin E."/>
            <person name="Kohn T."/>
            <person name="Peeters S.H."/>
            <person name="Heuer A."/>
            <person name="Rast P."/>
            <person name="Oberbeckmann S."/>
            <person name="Bunk B."/>
            <person name="Jeske O."/>
            <person name="Meyerdierks A."/>
            <person name="Storesund J.E."/>
            <person name="Kallscheuer N."/>
            <person name="Luecker S."/>
            <person name="Lage O.M."/>
            <person name="Pohl T."/>
            <person name="Merkel B.J."/>
            <person name="Hornburger P."/>
            <person name="Mueller R.-W."/>
            <person name="Bruemmer F."/>
            <person name="Labrenz M."/>
            <person name="Spormann A.M."/>
            <person name="Op Den Camp H."/>
            <person name="Overmann J."/>
            <person name="Amann R."/>
            <person name="Jetten M.S.M."/>
            <person name="Mascher T."/>
            <person name="Medema M.H."/>
            <person name="Devos D.P."/>
            <person name="Kaster A.-K."/>
            <person name="Ovreas L."/>
            <person name="Rohde M."/>
            <person name="Galperin M.Y."/>
            <person name="Jogler C."/>
        </authorList>
    </citation>
    <scope>NUCLEOTIDE SEQUENCE [LARGE SCALE GENOMIC DNA]</scope>
    <source>
        <strain evidence="1 2">Pla22</strain>
    </source>
</reference>
<sequence>MHENDISKIVLNASIEVHRTLGGPGLLESVYEEALAWELERAGLDVKRQTLVPIIYKGNRLSTPLKLDLLLNDLVVIECKAASKYNDVFAAQVLTYLRLMELKLGLVINFGERMLKDGFHRVVNRL</sequence>
<dbReference type="NCBIfam" id="TIGR04256">
    <property type="entry name" value="GxxExxY"/>
    <property type="match status" value="1"/>
</dbReference>
<evidence type="ECO:0000313" key="1">
    <source>
        <dbReference type="EMBL" id="TWT50908.1"/>
    </source>
</evidence>
<comment type="caution">
    <text evidence="1">The sequence shown here is derived from an EMBL/GenBank/DDBJ whole genome shotgun (WGS) entry which is preliminary data.</text>
</comment>
<accession>A0A5C5WJG8</accession>
<name>A0A5C5WJG8_9BACT</name>
<dbReference type="Proteomes" id="UP000316598">
    <property type="component" value="Unassembled WGS sequence"/>
</dbReference>
<organism evidence="1 2">
    <name type="scientific">Rubripirellula amarantea</name>
    <dbReference type="NCBI Taxonomy" id="2527999"/>
    <lineage>
        <taxon>Bacteria</taxon>
        <taxon>Pseudomonadati</taxon>
        <taxon>Planctomycetota</taxon>
        <taxon>Planctomycetia</taxon>
        <taxon>Pirellulales</taxon>
        <taxon>Pirellulaceae</taxon>
        <taxon>Rubripirellula</taxon>
    </lineage>
</organism>
<dbReference type="OrthoDB" id="9806869at2"/>
<gene>
    <name evidence="1" type="ORF">Pla22_36510</name>
</gene>
<protein>
    <recommendedName>
        <fullName evidence="3">GxxExxY protein</fullName>
    </recommendedName>
</protein>
<evidence type="ECO:0008006" key="3">
    <source>
        <dbReference type="Google" id="ProtNLM"/>
    </source>
</evidence>